<name>A0A545AN28_9ACTN</name>
<accession>A0A545AN28</accession>
<dbReference type="OrthoDB" id="3284777at2"/>
<dbReference type="Proteomes" id="UP000317982">
    <property type="component" value="Unassembled WGS sequence"/>
</dbReference>
<gene>
    <name evidence="1" type="ORF">FL583_22020</name>
</gene>
<evidence type="ECO:0000313" key="1">
    <source>
        <dbReference type="EMBL" id="TQS42744.1"/>
    </source>
</evidence>
<organism evidence="1 2">
    <name type="scientific">Cryptosporangium phraense</name>
    <dbReference type="NCBI Taxonomy" id="2593070"/>
    <lineage>
        <taxon>Bacteria</taxon>
        <taxon>Bacillati</taxon>
        <taxon>Actinomycetota</taxon>
        <taxon>Actinomycetes</taxon>
        <taxon>Cryptosporangiales</taxon>
        <taxon>Cryptosporangiaceae</taxon>
        <taxon>Cryptosporangium</taxon>
    </lineage>
</organism>
<comment type="caution">
    <text evidence="1">The sequence shown here is derived from an EMBL/GenBank/DDBJ whole genome shotgun (WGS) entry which is preliminary data.</text>
</comment>
<dbReference type="AlphaFoldDB" id="A0A545AN28"/>
<reference evidence="1 2" key="1">
    <citation type="submission" date="2019-07" db="EMBL/GenBank/DDBJ databases">
        <title>Cryptosporangium phraense sp. nov., isolated from plant litter.</title>
        <authorList>
            <person name="Suriyachadkun C."/>
        </authorList>
    </citation>
    <scope>NUCLEOTIDE SEQUENCE [LARGE SCALE GENOMIC DNA]</scope>
    <source>
        <strain evidence="1 2">A-T 5661</strain>
    </source>
</reference>
<dbReference type="RefSeq" id="WP_142706613.1">
    <property type="nucleotide sequence ID" value="NZ_VIRS01000016.1"/>
</dbReference>
<protein>
    <submittedName>
        <fullName evidence="1">Uncharacterized protein</fullName>
    </submittedName>
</protein>
<sequence length="327" mass="36294">MPTVTLTVAARLMRQLISATTARLRGIDLDRDARQNPTAAIPAPNWPAEYNQALAARVNGQATGSSPFYVVFSDDFPVCWLNHDGHLVHPDVVLDRLRTRHRALASEALTDLARPALAYVADLRDVRDGRPQDVEDRTHRPGLARVAHPDLPARAWWISVGHDITGARERSRAVAGTEDPLIISAHGFGRYGRQTHRLDLGRLCAINATATKHGAGLSTLARGHDGERSPEIDANVVGSWLAEEYKLDAAPDAELIEPLFTAALIGSFSSDYAYADYRLKQTGWETTLRQMNAQEFFDMRHYVYCLFRRDVRAISAPGGIVVLRRHH</sequence>
<evidence type="ECO:0000313" key="2">
    <source>
        <dbReference type="Proteomes" id="UP000317982"/>
    </source>
</evidence>
<dbReference type="InParanoid" id="A0A545AN28"/>
<proteinExistence type="predicted"/>
<keyword evidence="2" id="KW-1185">Reference proteome</keyword>
<dbReference type="EMBL" id="VIRS01000016">
    <property type="protein sequence ID" value="TQS42744.1"/>
    <property type="molecule type" value="Genomic_DNA"/>
</dbReference>